<sequence length="210" mass="23972">MAGWLVHELFVKLGVFLTEKVFLSENGAFCQGEGDNFPMSNRDPFLPLFLAAQPDLRAFIGAAVRDPVTREDVFQEVAMILWKKFESYDPSRSFGAWARGVAAKKILEDRRLRARLPETCTPETLEALSRGFAQEEAEASVQDREKALNFCLEILPERSASILEARYYQEQPVEVIALNARISTEALYQVLSRLRKQLRECVQRRLGLPY</sequence>
<dbReference type="InterPro" id="IPR039425">
    <property type="entry name" value="RNA_pol_sigma-70-like"/>
</dbReference>
<dbReference type="Gene3D" id="1.10.10.10">
    <property type="entry name" value="Winged helix-like DNA-binding domain superfamily/Winged helix DNA-binding domain"/>
    <property type="match status" value="1"/>
</dbReference>
<evidence type="ECO:0000256" key="4">
    <source>
        <dbReference type="ARBA" id="ARBA00023163"/>
    </source>
</evidence>
<dbReference type="AlphaFoldDB" id="A0A4R7SPW4"/>
<dbReference type="GO" id="GO:0006352">
    <property type="term" value="P:DNA-templated transcription initiation"/>
    <property type="evidence" value="ECO:0007669"/>
    <property type="project" value="InterPro"/>
</dbReference>
<dbReference type="Proteomes" id="UP000295662">
    <property type="component" value="Unassembled WGS sequence"/>
</dbReference>
<keyword evidence="2" id="KW-0805">Transcription regulation</keyword>
<proteinExistence type="inferred from homology"/>
<dbReference type="InterPro" id="IPR007627">
    <property type="entry name" value="RNA_pol_sigma70_r2"/>
</dbReference>
<dbReference type="GO" id="GO:0016987">
    <property type="term" value="F:sigma factor activity"/>
    <property type="evidence" value="ECO:0007669"/>
    <property type="project" value="UniProtKB-KW"/>
</dbReference>
<comment type="caution">
    <text evidence="6">The sequence shown here is derived from an EMBL/GenBank/DDBJ whole genome shotgun (WGS) entry which is preliminary data.</text>
</comment>
<evidence type="ECO:0000256" key="1">
    <source>
        <dbReference type="ARBA" id="ARBA00010641"/>
    </source>
</evidence>
<dbReference type="Pfam" id="PF04542">
    <property type="entry name" value="Sigma70_r2"/>
    <property type="match status" value="1"/>
</dbReference>
<protein>
    <submittedName>
        <fullName evidence="6">RNA polymerase sigma-70 factor (ECF subfamily)</fullName>
    </submittedName>
</protein>
<reference evidence="6 7" key="1">
    <citation type="submission" date="2019-03" db="EMBL/GenBank/DDBJ databases">
        <title>Genomic Encyclopedia of Archaeal and Bacterial Type Strains, Phase II (KMG-II): from individual species to whole genera.</title>
        <authorList>
            <person name="Goeker M."/>
        </authorList>
    </citation>
    <scope>NUCLEOTIDE SEQUENCE [LARGE SCALE GENOMIC DNA]</scope>
    <source>
        <strain evidence="6 7">ATCC 25309</strain>
    </source>
</reference>
<feature type="domain" description="RNA polymerase sigma-70 region 2" evidence="5">
    <location>
        <begin position="49"/>
        <end position="115"/>
    </location>
</feature>
<dbReference type="SUPFAM" id="SSF88659">
    <property type="entry name" value="Sigma3 and sigma4 domains of RNA polymerase sigma factors"/>
    <property type="match status" value="1"/>
</dbReference>
<keyword evidence="7" id="KW-1185">Reference proteome</keyword>
<evidence type="ECO:0000313" key="7">
    <source>
        <dbReference type="Proteomes" id="UP000295662"/>
    </source>
</evidence>
<comment type="similarity">
    <text evidence="1">Belongs to the sigma-70 factor family. ECF subfamily.</text>
</comment>
<dbReference type="EMBL" id="SOCA01000001">
    <property type="protein sequence ID" value="TDU81262.1"/>
    <property type="molecule type" value="Genomic_DNA"/>
</dbReference>
<gene>
    <name evidence="6" type="ORF">EI77_00565</name>
</gene>
<organism evidence="6 7">
    <name type="scientific">Prosthecobacter fusiformis</name>
    <dbReference type="NCBI Taxonomy" id="48464"/>
    <lineage>
        <taxon>Bacteria</taxon>
        <taxon>Pseudomonadati</taxon>
        <taxon>Verrucomicrobiota</taxon>
        <taxon>Verrucomicrobiia</taxon>
        <taxon>Verrucomicrobiales</taxon>
        <taxon>Verrucomicrobiaceae</taxon>
        <taxon>Prosthecobacter</taxon>
    </lineage>
</organism>
<dbReference type="InterPro" id="IPR036388">
    <property type="entry name" value="WH-like_DNA-bd_sf"/>
</dbReference>
<dbReference type="InterPro" id="IPR013325">
    <property type="entry name" value="RNA_pol_sigma_r2"/>
</dbReference>
<keyword evidence="3" id="KW-0731">Sigma factor</keyword>
<evidence type="ECO:0000313" key="6">
    <source>
        <dbReference type="EMBL" id="TDU81262.1"/>
    </source>
</evidence>
<dbReference type="OrthoDB" id="9797134at2"/>
<evidence type="ECO:0000259" key="5">
    <source>
        <dbReference type="Pfam" id="PF04542"/>
    </source>
</evidence>
<dbReference type="InterPro" id="IPR013324">
    <property type="entry name" value="RNA_pol_sigma_r3/r4-like"/>
</dbReference>
<keyword evidence="4" id="KW-0804">Transcription</keyword>
<dbReference type="SUPFAM" id="SSF88946">
    <property type="entry name" value="Sigma2 domain of RNA polymerase sigma factors"/>
    <property type="match status" value="1"/>
</dbReference>
<dbReference type="Gene3D" id="1.10.1740.10">
    <property type="match status" value="1"/>
</dbReference>
<evidence type="ECO:0000256" key="2">
    <source>
        <dbReference type="ARBA" id="ARBA00023015"/>
    </source>
</evidence>
<dbReference type="NCBIfam" id="TIGR02937">
    <property type="entry name" value="sigma70-ECF"/>
    <property type="match status" value="1"/>
</dbReference>
<dbReference type="PANTHER" id="PTHR43133:SF51">
    <property type="entry name" value="RNA POLYMERASE SIGMA FACTOR"/>
    <property type="match status" value="1"/>
</dbReference>
<dbReference type="InterPro" id="IPR014284">
    <property type="entry name" value="RNA_pol_sigma-70_dom"/>
</dbReference>
<name>A0A4R7SPW4_9BACT</name>
<evidence type="ECO:0000256" key="3">
    <source>
        <dbReference type="ARBA" id="ARBA00023082"/>
    </source>
</evidence>
<dbReference type="PANTHER" id="PTHR43133">
    <property type="entry name" value="RNA POLYMERASE ECF-TYPE SIGMA FACTO"/>
    <property type="match status" value="1"/>
</dbReference>
<accession>A0A4R7SPW4</accession>